<protein>
    <submittedName>
        <fullName evidence="2">MON2-like protein</fullName>
    </submittedName>
</protein>
<feature type="compositionally biased region" description="Low complexity" evidence="1">
    <location>
        <begin position="87"/>
        <end position="102"/>
    </location>
</feature>
<feature type="non-terminal residue" evidence="2">
    <location>
        <position position="415"/>
    </location>
</feature>
<proteinExistence type="predicted"/>
<accession>A0AAV4HYX1</accession>
<evidence type="ECO:0000313" key="3">
    <source>
        <dbReference type="Proteomes" id="UP000762676"/>
    </source>
</evidence>
<sequence length="415" mass="44193">MVSDKARRIQIKHFPPQAIKNNPQYQISHSYQKQCSLSEDSLELLDKIDPPGVPEGYGVSLAFRCLMETTRTVNTLVVGEVEDEGQQHGSGQTGSAQGSGDAANKEMDVTESSEEDRQFHLELINSSWCGMLAALSLLLDASTDETATENILKAQETYAHLCGHLGLTTPRDAFITALCKASLPPHYTLTVLGAGTPAASSPGASTKAGLSRTFSQELQAGECVERSQVVAVGTALPTASLPAGSHQSQVMLTAKNIQVMRALLSLAHCHGDILGTAWHLVLTTLQHLTWILGLKPAAGGSLKAGQQLSDGGAGGSGVGNVITTAVMADLPVLSSMLSRLFESSQYLDDVALHHLIDALCKLSAESMELAYSNRSRTRTSPPPPPTATPLFSWNRFPLTGYHCFLPVRATSTTAY</sequence>
<reference evidence="2 3" key="1">
    <citation type="journal article" date="2021" name="Elife">
        <title>Chloroplast acquisition without the gene transfer in kleptoplastic sea slugs, Plakobranchus ocellatus.</title>
        <authorList>
            <person name="Maeda T."/>
            <person name="Takahashi S."/>
            <person name="Yoshida T."/>
            <person name="Shimamura S."/>
            <person name="Takaki Y."/>
            <person name="Nagai Y."/>
            <person name="Toyoda A."/>
            <person name="Suzuki Y."/>
            <person name="Arimoto A."/>
            <person name="Ishii H."/>
            <person name="Satoh N."/>
            <person name="Nishiyama T."/>
            <person name="Hasebe M."/>
            <person name="Maruyama T."/>
            <person name="Minagawa J."/>
            <person name="Obokata J."/>
            <person name="Shigenobu S."/>
        </authorList>
    </citation>
    <scope>NUCLEOTIDE SEQUENCE [LARGE SCALE GENOMIC DNA]</scope>
</reference>
<keyword evidence="3" id="KW-1185">Reference proteome</keyword>
<evidence type="ECO:0000313" key="2">
    <source>
        <dbReference type="EMBL" id="GFS01932.1"/>
    </source>
</evidence>
<evidence type="ECO:0000256" key="1">
    <source>
        <dbReference type="SAM" id="MobiDB-lite"/>
    </source>
</evidence>
<organism evidence="2 3">
    <name type="scientific">Elysia marginata</name>
    <dbReference type="NCBI Taxonomy" id="1093978"/>
    <lineage>
        <taxon>Eukaryota</taxon>
        <taxon>Metazoa</taxon>
        <taxon>Spiralia</taxon>
        <taxon>Lophotrochozoa</taxon>
        <taxon>Mollusca</taxon>
        <taxon>Gastropoda</taxon>
        <taxon>Heterobranchia</taxon>
        <taxon>Euthyneura</taxon>
        <taxon>Panpulmonata</taxon>
        <taxon>Sacoglossa</taxon>
        <taxon>Placobranchoidea</taxon>
        <taxon>Plakobranchidae</taxon>
        <taxon>Elysia</taxon>
    </lineage>
</organism>
<dbReference type="AlphaFoldDB" id="A0AAV4HYX1"/>
<comment type="caution">
    <text evidence="2">The sequence shown here is derived from an EMBL/GenBank/DDBJ whole genome shotgun (WGS) entry which is preliminary data.</text>
</comment>
<feature type="region of interest" description="Disordered" evidence="1">
    <location>
        <begin position="83"/>
        <end position="114"/>
    </location>
</feature>
<name>A0AAV4HYX1_9GAST</name>
<dbReference type="Proteomes" id="UP000762676">
    <property type="component" value="Unassembled WGS sequence"/>
</dbReference>
<gene>
    <name evidence="2" type="ORF">ElyMa_006434000</name>
</gene>
<dbReference type="EMBL" id="BMAT01012910">
    <property type="protein sequence ID" value="GFS01932.1"/>
    <property type="molecule type" value="Genomic_DNA"/>
</dbReference>